<dbReference type="InterPro" id="IPR036271">
    <property type="entry name" value="Tet_transcr_reg_TetR-rel_C_sf"/>
</dbReference>
<organism evidence="4 5">
    <name type="scientific">Leucobacter komagatae</name>
    <dbReference type="NCBI Taxonomy" id="55969"/>
    <lineage>
        <taxon>Bacteria</taxon>
        <taxon>Bacillati</taxon>
        <taxon>Actinomycetota</taxon>
        <taxon>Actinomycetes</taxon>
        <taxon>Micrococcales</taxon>
        <taxon>Microbacteriaceae</taxon>
        <taxon>Leucobacter</taxon>
    </lineage>
</organism>
<dbReference type="OrthoDB" id="329481at2"/>
<keyword evidence="1" id="KW-0805">Transcription regulation</keyword>
<comment type="caution">
    <text evidence="4">The sequence shown here is derived from an EMBL/GenBank/DDBJ whole genome shotgun (WGS) entry which is preliminary data.</text>
</comment>
<keyword evidence="5" id="KW-1185">Reference proteome</keyword>
<feature type="domain" description="Tetracycline repressor TetR C-terminal" evidence="3">
    <location>
        <begin position="74"/>
        <end position="210"/>
    </location>
</feature>
<evidence type="ECO:0000313" key="4">
    <source>
        <dbReference type="EMBL" id="TQL44823.1"/>
    </source>
</evidence>
<evidence type="ECO:0000256" key="2">
    <source>
        <dbReference type="ARBA" id="ARBA00023163"/>
    </source>
</evidence>
<accession>A0A542Y9T7</accession>
<sequence length="215" mass="22534">MTAAAKRGRPPRLTRESIARAVLDVGFAELTFAAVRARLDVGESTLYRHAPDRDELVRIGLERALAETVWPALEGPWLPMLRAYGHAAWHALAAYPGSATEVARGIVPPAMASIFNGVGAALMRAGFSADQAVLAGDLVFDLATDNRRGVEHFDALVPTAGPGRGNIGENWPLAGERAALSAQVHAAITADPSEWFAAKLEVVLAGIAATVAPAG</sequence>
<evidence type="ECO:0000259" key="3">
    <source>
        <dbReference type="Pfam" id="PF02909"/>
    </source>
</evidence>
<keyword evidence="2" id="KW-0804">Transcription</keyword>
<reference evidence="4 5" key="1">
    <citation type="submission" date="2019-06" db="EMBL/GenBank/DDBJ databases">
        <title>Sequencing the genomes of 1000 actinobacteria strains.</title>
        <authorList>
            <person name="Klenk H.-P."/>
        </authorList>
    </citation>
    <scope>NUCLEOTIDE SEQUENCE [LARGE SCALE GENOMIC DNA]</scope>
    <source>
        <strain evidence="4 5">DSM 8803</strain>
    </source>
</reference>
<gene>
    <name evidence="4" type="ORF">FB468_2894</name>
</gene>
<proteinExistence type="predicted"/>
<dbReference type="EMBL" id="VFON01000001">
    <property type="protein sequence ID" value="TQL44823.1"/>
    <property type="molecule type" value="Genomic_DNA"/>
</dbReference>
<name>A0A542Y9T7_9MICO</name>
<dbReference type="GO" id="GO:0045892">
    <property type="term" value="P:negative regulation of DNA-templated transcription"/>
    <property type="evidence" value="ECO:0007669"/>
    <property type="project" value="InterPro"/>
</dbReference>
<dbReference type="RefSeq" id="WP_141887943.1">
    <property type="nucleotide sequence ID" value="NZ_BAAAUY010000018.1"/>
</dbReference>
<dbReference type="InterPro" id="IPR004111">
    <property type="entry name" value="Repressor_TetR_C"/>
</dbReference>
<dbReference type="AlphaFoldDB" id="A0A542Y9T7"/>
<evidence type="ECO:0000256" key="1">
    <source>
        <dbReference type="ARBA" id="ARBA00023015"/>
    </source>
</evidence>
<dbReference type="SUPFAM" id="SSF48498">
    <property type="entry name" value="Tetracyclin repressor-like, C-terminal domain"/>
    <property type="match status" value="1"/>
</dbReference>
<evidence type="ECO:0000313" key="5">
    <source>
        <dbReference type="Proteomes" id="UP000319094"/>
    </source>
</evidence>
<dbReference type="Proteomes" id="UP000319094">
    <property type="component" value="Unassembled WGS sequence"/>
</dbReference>
<dbReference type="Pfam" id="PF02909">
    <property type="entry name" value="TetR_C_1"/>
    <property type="match status" value="1"/>
</dbReference>
<dbReference type="Gene3D" id="1.10.357.10">
    <property type="entry name" value="Tetracycline Repressor, domain 2"/>
    <property type="match status" value="1"/>
</dbReference>
<dbReference type="SUPFAM" id="SSF46689">
    <property type="entry name" value="Homeodomain-like"/>
    <property type="match status" value="1"/>
</dbReference>
<protein>
    <submittedName>
        <fullName evidence="4">TetR family transcriptional regulator</fullName>
    </submittedName>
</protein>
<dbReference type="InterPro" id="IPR009057">
    <property type="entry name" value="Homeodomain-like_sf"/>
</dbReference>